<dbReference type="HAMAP" id="MF_00194">
    <property type="entry name" value="RdgC"/>
    <property type="match status" value="1"/>
</dbReference>
<comment type="caution">
    <text evidence="7">The sequence shown here is derived from an EMBL/GenBank/DDBJ whole genome shotgun (WGS) entry which is preliminary data.</text>
</comment>
<evidence type="ECO:0000313" key="8">
    <source>
        <dbReference type="Proteomes" id="UP001157353"/>
    </source>
</evidence>
<accession>A0ABQ6DZ24</accession>
<dbReference type="Pfam" id="PF04381">
    <property type="entry name" value="RdgC"/>
    <property type="match status" value="1"/>
</dbReference>
<evidence type="ECO:0000256" key="6">
    <source>
        <dbReference type="HAMAP-Rule" id="MF_00194"/>
    </source>
</evidence>
<evidence type="ECO:0000256" key="5">
    <source>
        <dbReference type="ARBA" id="ARBA00023172"/>
    </source>
</evidence>
<evidence type="ECO:0000256" key="4">
    <source>
        <dbReference type="ARBA" id="ARBA00022490"/>
    </source>
</evidence>
<evidence type="ECO:0000256" key="3">
    <source>
        <dbReference type="ARBA" id="ARBA00022296"/>
    </source>
</evidence>
<sequence length="302" mass="34212">MFFKNLQVYRFTRPLEQDEKALERNLEEFKFKPCGSQDVSKLGWVFPMGKIGAMYTHTANKQILICLKKEEKMLPAGVIKDQLNERVEAIEAEQGRALKKKEKDALKEDIVMQLLPRAFSRTSQTFAWIDPESDMLYVDASSARKAEELISLLRKTLGSLPVVPIQLKNQADVVMTDWLVEGNIPTNFKLEDEAELCSALEGGGIIRCKQQDLLSDEIKNHLASDKFVTKLALNWADSISFMIGEEFALKRIKFADVLQEQNEDIEKDDFAARFDADFALMTGEIKQLVPAVIEAFGGQQSL</sequence>
<gene>
    <name evidence="6 7" type="primary">rdgC</name>
    <name evidence="7" type="ORF">GCM10007916_13160</name>
</gene>
<proteinExistence type="inferred from homology"/>
<keyword evidence="8" id="KW-1185">Reference proteome</keyword>
<evidence type="ECO:0000313" key="7">
    <source>
        <dbReference type="EMBL" id="GLS90249.1"/>
    </source>
</evidence>
<reference evidence="8" key="1">
    <citation type="journal article" date="2019" name="Int. J. Syst. Evol. Microbiol.">
        <title>The Global Catalogue of Microorganisms (GCM) 10K type strain sequencing project: providing services to taxonomists for standard genome sequencing and annotation.</title>
        <authorList>
            <consortium name="The Broad Institute Genomics Platform"/>
            <consortium name="The Broad Institute Genome Sequencing Center for Infectious Disease"/>
            <person name="Wu L."/>
            <person name="Ma J."/>
        </authorList>
    </citation>
    <scope>NUCLEOTIDE SEQUENCE [LARGE SCALE GENOMIC DNA]</scope>
    <source>
        <strain evidence="8">NBRC 103166</strain>
    </source>
</reference>
<dbReference type="RefSeq" id="WP_284203366.1">
    <property type="nucleotide sequence ID" value="NZ_BSPQ01000002.1"/>
</dbReference>
<organism evidence="7 8">
    <name type="scientific">Psychromonas marina</name>
    <dbReference type="NCBI Taxonomy" id="88364"/>
    <lineage>
        <taxon>Bacteria</taxon>
        <taxon>Pseudomonadati</taxon>
        <taxon>Pseudomonadota</taxon>
        <taxon>Gammaproteobacteria</taxon>
        <taxon>Alteromonadales</taxon>
        <taxon>Psychromonadaceae</taxon>
        <taxon>Psychromonas</taxon>
    </lineage>
</organism>
<keyword evidence="5 6" id="KW-0233">DNA recombination</keyword>
<dbReference type="EMBL" id="BSPQ01000002">
    <property type="protein sequence ID" value="GLS90249.1"/>
    <property type="molecule type" value="Genomic_DNA"/>
</dbReference>
<dbReference type="InterPro" id="IPR007476">
    <property type="entry name" value="RdgC"/>
</dbReference>
<dbReference type="PANTHER" id="PTHR38103">
    <property type="entry name" value="RECOMBINATION-ASSOCIATED PROTEIN RDGC"/>
    <property type="match status" value="1"/>
</dbReference>
<name>A0ABQ6DZ24_9GAMM</name>
<dbReference type="NCBIfam" id="NF001462">
    <property type="entry name" value="PRK00321.1-3"/>
    <property type="match status" value="1"/>
</dbReference>
<evidence type="ECO:0000256" key="2">
    <source>
        <dbReference type="ARBA" id="ARBA00008657"/>
    </source>
</evidence>
<comment type="function">
    <text evidence="6">May be involved in recombination.</text>
</comment>
<comment type="similarity">
    <text evidence="2 6">Belongs to the RdgC family.</text>
</comment>
<comment type="subcellular location">
    <subcellularLocation>
        <location evidence="1 6">Cytoplasm</location>
        <location evidence="1 6">Nucleoid</location>
    </subcellularLocation>
</comment>
<keyword evidence="4 6" id="KW-0963">Cytoplasm</keyword>
<dbReference type="NCBIfam" id="NF001464">
    <property type="entry name" value="PRK00321.1-5"/>
    <property type="match status" value="1"/>
</dbReference>
<evidence type="ECO:0000256" key="1">
    <source>
        <dbReference type="ARBA" id="ARBA00004453"/>
    </source>
</evidence>
<dbReference type="PANTHER" id="PTHR38103:SF1">
    <property type="entry name" value="RECOMBINATION-ASSOCIATED PROTEIN RDGC"/>
    <property type="match status" value="1"/>
</dbReference>
<dbReference type="Proteomes" id="UP001157353">
    <property type="component" value="Unassembled WGS sequence"/>
</dbReference>
<protein>
    <recommendedName>
        <fullName evidence="3 6">Recombination-associated protein RdgC</fullName>
    </recommendedName>
</protein>